<evidence type="ECO:0008006" key="4">
    <source>
        <dbReference type="Google" id="ProtNLM"/>
    </source>
</evidence>
<evidence type="ECO:0000313" key="3">
    <source>
        <dbReference type="Proteomes" id="UP000667802"/>
    </source>
</evidence>
<feature type="transmembrane region" description="Helical" evidence="1">
    <location>
        <begin position="75"/>
        <end position="93"/>
    </location>
</feature>
<keyword evidence="3" id="KW-1185">Reference proteome</keyword>
<keyword evidence="1" id="KW-1133">Transmembrane helix</keyword>
<protein>
    <recommendedName>
        <fullName evidence="4">Transmembrane protein</fullName>
    </recommendedName>
</protein>
<sequence>MKTVNGKLINQEQIQCDKLTHMTEEITQRCDYLESEYLQKINQEIDNTKSCLEKLEQKICFLEDVTFKQAKQLSFLKIMSVIGLLGLFFIFGINHQPQNESIKPHKKQSKYTTDKEMVFQEKFQFLSRPQRMSF</sequence>
<evidence type="ECO:0000313" key="2">
    <source>
        <dbReference type="EMBL" id="MDR9896479.1"/>
    </source>
</evidence>
<organism evidence="2 3">
    <name type="scientific">Aetokthonos hydrillicola Thurmond2011</name>
    <dbReference type="NCBI Taxonomy" id="2712845"/>
    <lineage>
        <taxon>Bacteria</taxon>
        <taxon>Bacillati</taxon>
        <taxon>Cyanobacteriota</taxon>
        <taxon>Cyanophyceae</taxon>
        <taxon>Nostocales</taxon>
        <taxon>Hapalosiphonaceae</taxon>
        <taxon>Aetokthonos</taxon>
    </lineage>
</organism>
<dbReference type="Proteomes" id="UP000667802">
    <property type="component" value="Unassembled WGS sequence"/>
</dbReference>
<dbReference type="AlphaFoldDB" id="A0AAP5MB74"/>
<comment type="caution">
    <text evidence="2">The sequence shown here is derived from an EMBL/GenBank/DDBJ whole genome shotgun (WGS) entry which is preliminary data.</text>
</comment>
<gene>
    <name evidence="2" type="ORF">G7B40_018210</name>
</gene>
<name>A0AAP5MB74_9CYAN</name>
<accession>A0AAP5MB74</accession>
<keyword evidence="1" id="KW-0472">Membrane</keyword>
<proteinExistence type="predicted"/>
<dbReference type="RefSeq" id="WP_208340394.1">
    <property type="nucleotide sequence ID" value="NZ_CAWQFN010000651.1"/>
</dbReference>
<evidence type="ECO:0000256" key="1">
    <source>
        <dbReference type="SAM" id="Phobius"/>
    </source>
</evidence>
<keyword evidence="1" id="KW-0812">Transmembrane</keyword>
<reference evidence="3" key="1">
    <citation type="journal article" date="2021" name="Science">
        <title>Hunting the eagle killer: A cyanobacterial neurotoxin causes vacuolar myelinopathy.</title>
        <authorList>
            <person name="Breinlinger S."/>
            <person name="Phillips T.J."/>
            <person name="Haram B.N."/>
            <person name="Mares J."/>
            <person name="Martinez Yerena J.A."/>
            <person name="Hrouzek P."/>
            <person name="Sobotka R."/>
            <person name="Henderson W.M."/>
            <person name="Schmieder P."/>
            <person name="Williams S.M."/>
            <person name="Lauderdale J.D."/>
            <person name="Wilde H.D."/>
            <person name="Gerrin W."/>
            <person name="Kust A."/>
            <person name="Washington J.W."/>
            <person name="Wagner C."/>
            <person name="Geier B."/>
            <person name="Liebeke M."/>
            <person name="Enke H."/>
            <person name="Niedermeyer T.H.J."/>
            <person name="Wilde S.B."/>
        </authorList>
    </citation>
    <scope>NUCLEOTIDE SEQUENCE [LARGE SCALE GENOMIC DNA]</scope>
    <source>
        <strain evidence="3">Thurmond2011</strain>
    </source>
</reference>
<dbReference type="EMBL" id="JAALHA020000008">
    <property type="protein sequence ID" value="MDR9896479.1"/>
    <property type="molecule type" value="Genomic_DNA"/>
</dbReference>